<protein>
    <submittedName>
        <fullName evidence="2">Uncharacterized protein</fullName>
    </submittedName>
</protein>
<evidence type="ECO:0000313" key="3">
    <source>
        <dbReference type="Proteomes" id="UP001529510"/>
    </source>
</evidence>
<evidence type="ECO:0000313" key="2">
    <source>
        <dbReference type="EMBL" id="KAL0196418.1"/>
    </source>
</evidence>
<dbReference type="AlphaFoldDB" id="A0ABD0RCZ9"/>
<keyword evidence="3" id="KW-1185">Reference proteome</keyword>
<feature type="non-terminal residue" evidence="2">
    <location>
        <position position="59"/>
    </location>
</feature>
<dbReference type="Proteomes" id="UP001529510">
    <property type="component" value="Unassembled WGS sequence"/>
</dbReference>
<sequence>PVHRLSGPAGGSGSLKSSVSTQPISGGSPVPAVPCFVGLSATQRLFEQIHPDGIQGGVQ</sequence>
<feature type="compositionally biased region" description="Polar residues" evidence="1">
    <location>
        <begin position="14"/>
        <end position="25"/>
    </location>
</feature>
<feature type="region of interest" description="Disordered" evidence="1">
    <location>
        <begin position="1"/>
        <end position="28"/>
    </location>
</feature>
<name>A0ABD0RCZ9_CIRMR</name>
<reference evidence="2 3" key="1">
    <citation type="submission" date="2024-05" db="EMBL/GenBank/DDBJ databases">
        <title>Genome sequencing and assembly of Indian major carp, Cirrhinus mrigala (Hamilton, 1822).</title>
        <authorList>
            <person name="Mohindra V."/>
            <person name="Chowdhury L.M."/>
            <person name="Lal K."/>
            <person name="Jena J.K."/>
        </authorList>
    </citation>
    <scope>NUCLEOTIDE SEQUENCE [LARGE SCALE GENOMIC DNA]</scope>
    <source>
        <strain evidence="2">CM1030</strain>
        <tissue evidence="2">Blood</tissue>
    </source>
</reference>
<feature type="non-terminal residue" evidence="2">
    <location>
        <position position="1"/>
    </location>
</feature>
<proteinExistence type="predicted"/>
<comment type="caution">
    <text evidence="2">The sequence shown here is derived from an EMBL/GenBank/DDBJ whole genome shotgun (WGS) entry which is preliminary data.</text>
</comment>
<evidence type="ECO:0000256" key="1">
    <source>
        <dbReference type="SAM" id="MobiDB-lite"/>
    </source>
</evidence>
<dbReference type="EMBL" id="JAMKFB020000004">
    <property type="protein sequence ID" value="KAL0196418.1"/>
    <property type="molecule type" value="Genomic_DNA"/>
</dbReference>
<gene>
    <name evidence="2" type="ORF">M9458_009990</name>
</gene>
<accession>A0ABD0RCZ9</accession>
<organism evidence="2 3">
    <name type="scientific">Cirrhinus mrigala</name>
    <name type="common">Mrigala</name>
    <dbReference type="NCBI Taxonomy" id="683832"/>
    <lineage>
        <taxon>Eukaryota</taxon>
        <taxon>Metazoa</taxon>
        <taxon>Chordata</taxon>
        <taxon>Craniata</taxon>
        <taxon>Vertebrata</taxon>
        <taxon>Euteleostomi</taxon>
        <taxon>Actinopterygii</taxon>
        <taxon>Neopterygii</taxon>
        <taxon>Teleostei</taxon>
        <taxon>Ostariophysi</taxon>
        <taxon>Cypriniformes</taxon>
        <taxon>Cyprinidae</taxon>
        <taxon>Labeoninae</taxon>
        <taxon>Labeonini</taxon>
        <taxon>Cirrhinus</taxon>
    </lineage>
</organism>